<name>A0ABQ1LC15_9SPHI</name>
<dbReference type="Gene3D" id="2.170.130.10">
    <property type="entry name" value="TonB-dependent receptor, plug domain"/>
    <property type="match status" value="1"/>
</dbReference>
<dbReference type="InterPro" id="IPR039426">
    <property type="entry name" value="TonB-dep_rcpt-like"/>
</dbReference>
<dbReference type="InterPro" id="IPR037066">
    <property type="entry name" value="Plug_dom_sf"/>
</dbReference>
<dbReference type="InterPro" id="IPR023996">
    <property type="entry name" value="TonB-dep_OMP_SusC/RagA"/>
</dbReference>
<evidence type="ECO:0000256" key="1">
    <source>
        <dbReference type="ARBA" id="ARBA00004571"/>
    </source>
</evidence>
<evidence type="ECO:0000313" key="13">
    <source>
        <dbReference type="Proteomes" id="UP000597338"/>
    </source>
</evidence>
<keyword evidence="6 8" id="KW-0472">Membrane</keyword>
<gene>
    <name evidence="12" type="ORF">GCM10011386_11510</name>
</gene>
<dbReference type="PROSITE" id="PS52016">
    <property type="entry name" value="TONB_DEPENDENT_REC_3"/>
    <property type="match status" value="1"/>
</dbReference>
<keyword evidence="4 8" id="KW-0812">Transmembrane</keyword>
<dbReference type="InterPro" id="IPR008969">
    <property type="entry name" value="CarboxyPept-like_regulatory"/>
</dbReference>
<keyword evidence="5 9" id="KW-0798">TonB box</keyword>
<dbReference type="Pfam" id="PF07715">
    <property type="entry name" value="Plug"/>
    <property type="match status" value="1"/>
</dbReference>
<dbReference type="Gene3D" id="2.40.170.20">
    <property type="entry name" value="TonB-dependent receptor, beta-barrel domain"/>
    <property type="match status" value="1"/>
</dbReference>
<dbReference type="NCBIfam" id="TIGR04057">
    <property type="entry name" value="SusC_RagA_signa"/>
    <property type="match status" value="1"/>
</dbReference>
<evidence type="ECO:0000256" key="7">
    <source>
        <dbReference type="ARBA" id="ARBA00023237"/>
    </source>
</evidence>
<dbReference type="InterPro" id="IPR000531">
    <property type="entry name" value="Beta-barrel_TonB"/>
</dbReference>
<keyword evidence="7 8" id="KW-0998">Cell outer membrane</keyword>
<reference evidence="13" key="1">
    <citation type="journal article" date="2019" name="Int. J. Syst. Evol. Microbiol.">
        <title>The Global Catalogue of Microorganisms (GCM) 10K type strain sequencing project: providing services to taxonomists for standard genome sequencing and annotation.</title>
        <authorList>
            <consortium name="The Broad Institute Genomics Platform"/>
            <consortium name="The Broad Institute Genome Sequencing Center for Infectious Disease"/>
            <person name="Wu L."/>
            <person name="Ma J."/>
        </authorList>
    </citation>
    <scope>NUCLEOTIDE SEQUENCE [LARGE SCALE GENOMIC DNA]</scope>
    <source>
        <strain evidence="13">CGMCC 1.15342</strain>
    </source>
</reference>
<dbReference type="NCBIfam" id="TIGR04056">
    <property type="entry name" value="OMP_RagA_SusC"/>
    <property type="match status" value="1"/>
</dbReference>
<evidence type="ECO:0000256" key="8">
    <source>
        <dbReference type="PROSITE-ProRule" id="PRU01360"/>
    </source>
</evidence>
<dbReference type="InterPro" id="IPR023997">
    <property type="entry name" value="TonB-dep_OMP_SusC/RagA_CS"/>
</dbReference>
<evidence type="ECO:0000256" key="6">
    <source>
        <dbReference type="ARBA" id="ARBA00023136"/>
    </source>
</evidence>
<organism evidence="12 13">
    <name type="scientific">Parapedobacter defluvii</name>
    <dbReference type="NCBI Taxonomy" id="2045106"/>
    <lineage>
        <taxon>Bacteria</taxon>
        <taxon>Pseudomonadati</taxon>
        <taxon>Bacteroidota</taxon>
        <taxon>Sphingobacteriia</taxon>
        <taxon>Sphingobacteriales</taxon>
        <taxon>Sphingobacteriaceae</taxon>
        <taxon>Parapedobacter</taxon>
    </lineage>
</organism>
<feature type="domain" description="TonB-dependent receptor-like beta-barrel" evidence="10">
    <location>
        <begin position="583"/>
        <end position="887"/>
    </location>
</feature>
<dbReference type="SUPFAM" id="SSF49464">
    <property type="entry name" value="Carboxypeptidase regulatory domain-like"/>
    <property type="match status" value="1"/>
</dbReference>
<keyword evidence="13" id="KW-1185">Reference proteome</keyword>
<dbReference type="EMBL" id="BMIK01000002">
    <property type="protein sequence ID" value="GGC21253.1"/>
    <property type="molecule type" value="Genomic_DNA"/>
</dbReference>
<dbReference type="Gene3D" id="2.60.40.1120">
    <property type="entry name" value="Carboxypeptidase-like, regulatory domain"/>
    <property type="match status" value="1"/>
</dbReference>
<dbReference type="InterPro" id="IPR036942">
    <property type="entry name" value="Beta-barrel_TonB_sf"/>
</dbReference>
<dbReference type="Pfam" id="PF00593">
    <property type="entry name" value="TonB_dep_Rec_b-barrel"/>
    <property type="match status" value="1"/>
</dbReference>
<comment type="subcellular location">
    <subcellularLocation>
        <location evidence="1 8">Cell outer membrane</location>
        <topology evidence="1 8">Multi-pass membrane protein</topology>
    </subcellularLocation>
</comment>
<evidence type="ECO:0000256" key="3">
    <source>
        <dbReference type="ARBA" id="ARBA00022452"/>
    </source>
</evidence>
<dbReference type="Pfam" id="PF13715">
    <property type="entry name" value="CarbopepD_reg_2"/>
    <property type="match status" value="1"/>
</dbReference>
<feature type="domain" description="TonB-dependent receptor plug" evidence="11">
    <location>
        <begin position="198"/>
        <end position="321"/>
    </location>
</feature>
<keyword evidence="2 8" id="KW-0813">Transport</keyword>
<evidence type="ECO:0000256" key="5">
    <source>
        <dbReference type="ARBA" id="ARBA00023077"/>
    </source>
</evidence>
<evidence type="ECO:0000313" key="12">
    <source>
        <dbReference type="EMBL" id="GGC21253.1"/>
    </source>
</evidence>
<evidence type="ECO:0000259" key="11">
    <source>
        <dbReference type="Pfam" id="PF07715"/>
    </source>
</evidence>
<keyword evidence="3 8" id="KW-1134">Transmembrane beta strand</keyword>
<protein>
    <submittedName>
        <fullName evidence="12">SusC/RagA family TonB-linked outer membrane protein</fullName>
    </submittedName>
</protein>
<evidence type="ECO:0000256" key="4">
    <source>
        <dbReference type="ARBA" id="ARBA00022692"/>
    </source>
</evidence>
<sequence length="1134" mass="125225">MALFCQLAMAAYSQRITVRFEGASLKTVISYISEESGYTFLYDQRYLGQANPVSLNMQDKPVLEVVKQAFAQQPFVYQVVDQVITIRPKPAGETGNDQPALPHPVQDTDVKGKVTDSLGIPLAGVSVRVKGTDKGTTTDNDGNFVLQNVADGAVLTISFIGSSPQEIPVSRSEMHVVLQNVASSLNEVVVIGYGTQRKIDLTGAVSSVKADDIVMSQGPEIGNMLKGKVAGLTIQQNSAQPGGGIDILIRGAGSVNASNAPLFVVDGFPISDLQQPAAGNRYDGGTQSILNSFNPNDIESIEVLKDASATSIYGARAANGVVLITTKRGKEGKARVDYSGNFSFQTYDNSFDVLPLNEWMAVSNESSFDQWMWDNQVYPYGERTLEEAQAQPVNDIPYRRPFTQHAIDNVGRGTDWFDLVMRNGSTQQHNLSMSGGNSNTKYLISGNYYDQNGVVKNVGFKRYSVRANIDQDISKYVKVGLNFTGSRIGNDNTQLGGEEYENSGIIRMALQMGPQIQEKDENGNYLLNPKAPLQPNPASMLTISDEGRVERMLLNTFADITPIKDLTIRLKAGLDRGVTKRNTYLPKTTIHGALENGRASISNFDRDDYLLEGTINYTKTLEDGHKFDVLGGVSRQKFYERSESSAASGFITDAFLWNNLNAGSTQLPSTSYSSENMIASYFGRLNYNYKSKYLVTLTLRTDGASVFARNNKWATFPSAAVAWNVAEEPFFEHIKGTFTQLKVRLSYGQTGNAAIGGNAFAAYSAYPGWLSSDDTRMMAVSLSRLENPDLKWETTTGLNLGLDYALFNGKIEGSVELFNNQISDLLQIKPLNSYQEVNEVWANVGKTRSRGVEVSVTTRNIQRKDFQWRTIANFSMYRDTWLERAPDWKPSVFENANDPLRPMHYRIADGILQIGEDIPVSQPLLRPGQIKIKDIDGFARDESGNPVVDENGVFLRTGQPDGMIDEADNVLLGTSDPGYMIGLTNIISYKNFSLNFDFNGLLGRRMADPNYVNYGYSAWGTAVQGYNSLRTVKDRWTPTNPSTTNPSTFANYSTYGYGDFFLQDAWFIRLQNVSLGYKLPKEWINGVFSSVQINVAANNIFVISPYTGIDPETDSYTAAYPNIRTFTAGLNLVF</sequence>
<comment type="caution">
    <text evidence="12">The sequence shown here is derived from an EMBL/GenBank/DDBJ whole genome shotgun (WGS) entry which is preliminary data.</text>
</comment>
<evidence type="ECO:0000259" key="10">
    <source>
        <dbReference type="Pfam" id="PF00593"/>
    </source>
</evidence>
<accession>A0ABQ1LC15</accession>
<evidence type="ECO:0000256" key="9">
    <source>
        <dbReference type="RuleBase" id="RU003357"/>
    </source>
</evidence>
<comment type="similarity">
    <text evidence="8 9">Belongs to the TonB-dependent receptor family.</text>
</comment>
<dbReference type="SUPFAM" id="SSF56935">
    <property type="entry name" value="Porins"/>
    <property type="match status" value="1"/>
</dbReference>
<dbReference type="Proteomes" id="UP000597338">
    <property type="component" value="Unassembled WGS sequence"/>
</dbReference>
<proteinExistence type="inferred from homology"/>
<dbReference type="InterPro" id="IPR012910">
    <property type="entry name" value="Plug_dom"/>
</dbReference>
<evidence type="ECO:0000256" key="2">
    <source>
        <dbReference type="ARBA" id="ARBA00022448"/>
    </source>
</evidence>